<organism evidence="1 2">
    <name type="scientific">Knipowitschia caucasica</name>
    <name type="common">Caucasian dwarf goby</name>
    <name type="synonym">Pomatoschistus caucasicus</name>
    <dbReference type="NCBI Taxonomy" id="637954"/>
    <lineage>
        <taxon>Eukaryota</taxon>
        <taxon>Metazoa</taxon>
        <taxon>Chordata</taxon>
        <taxon>Craniata</taxon>
        <taxon>Vertebrata</taxon>
        <taxon>Euteleostomi</taxon>
        <taxon>Actinopterygii</taxon>
        <taxon>Neopterygii</taxon>
        <taxon>Teleostei</taxon>
        <taxon>Neoteleostei</taxon>
        <taxon>Acanthomorphata</taxon>
        <taxon>Gobiaria</taxon>
        <taxon>Gobiiformes</taxon>
        <taxon>Gobioidei</taxon>
        <taxon>Gobiidae</taxon>
        <taxon>Gobiinae</taxon>
        <taxon>Knipowitschia</taxon>
    </lineage>
</organism>
<reference evidence="1 2" key="1">
    <citation type="submission" date="2024-04" db="EMBL/GenBank/DDBJ databases">
        <authorList>
            <person name="Waldvogel A.-M."/>
            <person name="Schoenle A."/>
        </authorList>
    </citation>
    <scope>NUCLEOTIDE SEQUENCE [LARGE SCALE GENOMIC DNA]</scope>
</reference>
<accession>A0AAV2LJ58</accession>
<protein>
    <submittedName>
        <fullName evidence="1">Uncharacterized protein</fullName>
    </submittedName>
</protein>
<sequence length="80" mass="8880">MNRQRYMRTVVEPARQAEEDRINREVVNVTTLPIPAELAALLQATSGTVTMGAKNRAPALQLAIVFRGRDLTTDLILDMS</sequence>
<evidence type="ECO:0000313" key="2">
    <source>
        <dbReference type="Proteomes" id="UP001497482"/>
    </source>
</evidence>
<evidence type="ECO:0000313" key="1">
    <source>
        <dbReference type="EMBL" id="CAL1601178.1"/>
    </source>
</evidence>
<dbReference type="Proteomes" id="UP001497482">
    <property type="component" value="Chromosome 3"/>
</dbReference>
<name>A0AAV2LJ58_KNICA</name>
<proteinExistence type="predicted"/>
<gene>
    <name evidence="1" type="ORF">KC01_LOCUS29194</name>
</gene>
<dbReference type="AlphaFoldDB" id="A0AAV2LJ58"/>
<keyword evidence="2" id="KW-1185">Reference proteome</keyword>
<dbReference type="EMBL" id="OZ035825">
    <property type="protein sequence ID" value="CAL1601178.1"/>
    <property type="molecule type" value="Genomic_DNA"/>
</dbReference>